<proteinExistence type="predicted"/>
<name>A0A3B0URR7_9ZZZZ</name>
<dbReference type="AlphaFoldDB" id="A0A3B0URR7"/>
<protein>
    <recommendedName>
        <fullName evidence="1">ATP-grasp fold RimK-type domain-containing protein</fullName>
    </recommendedName>
</protein>
<dbReference type="GO" id="GO:0018169">
    <property type="term" value="F:ribosomal S6-glutamic acid ligase activity"/>
    <property type="evidence" value="ECO:0007669"/>
    <property type="project" value="TreeGrafter"/>
</dbReference>
<dbReference type="InterPro" id="IPR013651">
    <property type="entry name" value="ATP-grasp_RimK-type"/>
</dbReference>
<dbReference type="Pfam" id="PF08443">
    <property type="entry name" value="RimK"/>
    <property type="match status" value="1"/>
</dbReference>
<dbReference type="GO" id="GO:0009432">
    <property type="term" value="P:SOS response"/>
    <property type="evidence" value="ECO:0007669"/>
    <property type="project" value="TreeGrafter"/>
</dbReference>
<dbReference type="GO" id="GO:0005737">
    <property type="term" value="C:cytoplasm"/>
    <property type="evidence" value="ECO:0007669"/>
    <property type="project" value="TreeGrafter"/>
</dbReference>
<organism evidence="2">
    <name type="scientific">hydrothermal vent metagenome</name>
    <dbReference type="NCBI Taxonomy" id="652676"/>
    <lineage>
        <taxon>unclassified sequences</taxon>
        <taxon>metagenomes</taxon>
        <taxon>ecological metagenomes</taxon>
    </lineage>
</organism>
<dbReference type="SUPFAM" id="SSF56059">
    <property type="entry name" value="Glutathione synthetase ATP-binding domain-like"/>
    <property type="match status" value="1"/>
</dbReference>
<accession>A0A3B0URR7</accession>
<dbReference type="PANTHER" id="PTHR21621:SF0">
    <property type="entry name" value="BETA-CITRYLGLUTAMATE SYNTHASE B-RELATED"/>
    <property type="match status" value="1"/>
</dbReference>
<feature type="domain" description="ATP-grasp fold RimK-type" evidence="1">
    <location>
        <begin position="83"/>
        <end position="226"/>
    </location>
</feature>
<dbReference type="PANTHER" id="PTHR21621">
    <property type="entry name" value="RIBOSOMAL PROTEIN S6 MODIFICATION PROTEIN"/>
    <property type="match status" value="1"/>
</dbReference>
<evidence type="ECO:0000313" key="2">
    <source>
        <dbReference type="EMBL" id="VAW33765.1"/>
    </source>
</evidence>
<sequence length="250" mass="27708">MARTPLIIRDNQTLRRRFDELGAADTVVGRVSTRPGEDSILLDLLERGVRLIPSALSQAISRRKTMQAKVFGPWMPPLTTTVYDIHQLLEALALFPAGAVVTKQDGKNAGLGVQLWQSIEEVYSLATLGSLPFPFVLQPFYKGARDIRVIVIGDYVEAYERHNGANFRHNLHCGGTSSPCELSAGQQKICRQVMARGKFPYAHLDLMVSGKNNYLIEINLRGGIRGARLSAARYKEMTGTVHEEMLNTAD</sequence>
<reference evidence="2" key="1">
    <citation type="submission" date="2018-06" db="EMBL/GenBank/DDBJ databases">
        <authorList>
            <person name="Zhirakovskaya E."/>
        </authorList>
    </citation>
    <scope>NUCLEOTIDE SEQUENCE</scope>
</reference>
<gene>
    <name evidence="2" type="ORF">MNBD_DELTA03-1660</name>
</gene>
<evidence type="ECO:0000259" key="1">
    <source>
        <dbReference type="Pfam" id="PF08443"/>
    </source>
</evidence>
<dbReference type="Gene3D" id="3.30.470.20">
    <property type="entry name" value="ATP-grasp fold, B domain"/>
    <property type="match status" value="1"/>
</dbReference>
<dbReference type="EMBL" id="UOEX01000061">
    <property type="protein sequence ID" value="VAW33765.1"/>
    <property type="molecule type" value="Genomic_DNA"/>
</dbReference>